<dbReference type="InterPro" id="IPR016032">
    <property type="entry name" value="Sig_transdc_resp-reg_C-effctor"/>
</dbReference>
<protein>
    <recommendedName>
        <fullName evidence="1">HTH luxR-type domain-containing protein</fullName>
    </recommendedName>
</protein>
<dbReference type="InterPro" id="IPR000792">
    <property type="entry name" value="Tscrpt_reg_LuxR_C"/>
</dbReference>
<comment type="caution">
    <text evidence="2">The sequence shown here is derived from an EMBL/GenBank/DDBJ whole genome shotgun (WGS) entry which is preliminary data.</text>
</comment>
<dbReference type="Gene3D" id="1.10.10.10">
    <property type="entry name" value="Winged helix-like DNA-binding domain superfamily/Winged helix DNA-binding domain"/>
    <property type="match status" value="1"/>
</dbReference>
<evidence type="ECO:0000313" key="3">
    <source>
        <dbReference type="Proteomes" id="UP000244956"/>
    </source>
</evidence>
<sequence length="62" mass="7165">MSVRTIIEKRSYEKNCCDFAGIGQILNISRHTVDIHRRNMLAKSRLCNTAELIAFSNENRLL</sequence>
<dbReference type="EMBL" id="QEWP01000008">
    <property type="protein sequence ID" value="PWD99249.1"/>
    <property type="molecule type" value="Genomic_DNA"/>
</dbReference>
<feature type="domain" description="HTH luxR-type" evidence="1">
    <location>
        <begin position="22"/>
        <end position="54"/>
    </location>
</feature>
<reference evidence="2 3" key="1">
    <citation type="submission" date="2018-05" db="EMBL/GenBank/DDBJ databases">
        <title>Marinilabilia rubrum sp. nov., isolated from saltern sediment.</title>
        <authorList>
            <person name="Zhang R."/>
        </authorList>
    </citation>
    <scope>NUCLEOTIDE SEQUENCE [LARGE SCALE GENOMIC DNA]</scope>
    <source>
        <strain evidence="2 3">WTE16</strain>
    </source>
</reference>
<accession>A0A2U2B857</accession>
<dbReference type="AlphaFoldDB" id="A0A2U2B857"/>
<name>A0A2U2B857_9BACT</name>
<organism evidence="2 3">
    <name type="scientific">Marinilabilia rubra</name>
    <dbReference type="NCBI Taxonomy" id="2162893"/>
    <lineage>
        <taxon>Bacteria</taxon>
        <taxon>Pseudomonadati</taxon>
        <taxon>Bacteroidota</taxon>
        <taxon>Bacteroidia</taxon>
        <taxon>Marinilabiliales</taxon>
        <taxon>Marinilabiliaceae</taxon>
        <taxon>Marinilabilia</taxon>
    </lineage>
</organism>
<dbReference type="SUPFAM" id="SSF46894">
    <property type="entry name" value="C-terminal effector domain of the bipartite response regulators"/>
    <property type="match status" value="1"/>
</dbReference>
<dbReference type="GO" id="GO:0006355">
    <property type="term" value="P:regulation of DNA-templated transcription"/>
    <property type="evidence" value="ECO:0007669"/>
    <property type="project" value="InterPro"/>
</dbReference>
<dbReference type="InterPro" id="IPR036388">
    <property type="entry name" value="WH-like_DNA-bd_sf"/>
</dbReference>
<keyword evidence="3" id="KW-1185">Reference proteome</keyword>
<dbReference type="Pfam" id="PF00196">
    <property type="entry name" value="GerE"/>
    <property type="match status" value="1"/>
</dbReference>
<dbReference type="GO" id="GO:0003677">
    <property type="term" value="F:DNA binding"/>
    <property type="evidence" value="ECO:0007669"/>
    <property type="project" value="InterPro"/>
</dbReference>
<proteinExistence type="predicted"/>
<dbReference type="Proteomes" id="UP000244956">
    <property type="component" value="Unassembled WGS sequence"/>
</dbReference>
<evidence type="ECO:0000313" key="2">
    <source>
        <dbReference type="EMBL" id="PWD99249.1"/>
    </source>
</evidence>
<evidence type="ECO:0000259" key="1">
    <source>
        <dbReference type="Pfam" id="PF00196"/>
    </source>
</evidence>
<gene>
    <name evidence="2" type="ORF">DDZ16_11690</name>
</gene>